<protein>
    <submittedName>
        <fullName evidence="1">Uncharacterized protein</fullName>
    </submittedName>
</protein>
<sequence>MISSQRGQKTSALSPVAFS</sequence>
<dbReference type="AlphaFoldDB" id="A0A060ZJ98"/>
<evidence type="ECO:0000313" key="1">
    <source>
        <dbReference type="EMBL" id="CDR05849.1"/>
    </source>
</evidence>
<dbReference type="EMBL" id="LK022848">
    <property type="protein sequence ID" value="CDR05849.1"/>
    <property type="molecule type" value="Genomic_DNA"/>
</dbReference>
<name>A0A060ZJ98_9ACTN</name>
<dbReference type="HOGENOM" id="CLU_3429886_0_0_11"/>
<accession>A0A060ZJ98</accession>
<organism evidence="1">
    <name type="scientific">Streptomyces iranensis</name>
    <dbReference type="NCBI Taxonomy" id="576784"/>
    <lineage>
        <taxon>Bacteria</taxon>
        <taxon>Bacillati</taxon>
        <taxon>Actinomycetota</taxon>
        <taxon>Actinomycetes</taxon>
        <taxon>Kitasatosporales</taxon>
        <taxon>Streptomycetaceae</taxon>
        <taxon>Streptomyces</taxon>
        <taxon>Streptomyces violaceusniger group</taxon>
    </lineage>
</organism>
<gene>
    <name evidence="1" type="ORF">SIRAN2780</name>
</gene>
<proteinExistence type="predicted"/>
<reference evidence="1" key="1">
    <citation type="submission" date="2014-05" db="EMBL/GenBank/DDBJ databases">
        <authorList>
            <person name="Horn Fabian"/>
        </authorList>
    </citation>
    <scope>NUCLEOTIDE SEQUENCE</scope>
</reference>